<dbReference type="GO" id="GO:0016020">
    <property type="term" value="C:membrane"/>
    <property type="evidence" value="ECO:0007669"/>
    <property type="project" value="InterPro"/>
</dbReference>
<dbReference type="EMBL" id="CP025612">
    <property type="protein sequence ID" value="AUN32227.1"/>
    <property type="molecule type" value="Genomic_DNA"/>
</dbReference>
<dbReference type="OrthoDB" id="9783707at2"/>
<accession>A0A2K9NGK4</accession>
<dbReference type="InterPro" id="IPR000620">
    <property type="entry name" value="EamA_dom"/>
</dbReference>
<protein>
    <submittedName>
        <fullName evidence="1">EamA family transporter</fullName>
    </submittedName>
</protein>
<dbReference type="Pfam" id="PF00892">
    <property type="entry name" value="EamA"/>
    <property type="match status" value="1"/>
</dbReference>
<dbReference type="InterPro" id="IPR037185">
    <property type="entry name" value="EmrE-like"/>
</dbReference>
<organism evidence="1 2">
    <name type="scientific">Niveispirillum cyanobacteriorum</name>
    <dbReference type="NCBI Taxonomy" id="1612173"/>
    <lineage>
        <taxon>Bacteria</taxon>
        <taxon>Pseudomonadati</taxon>
        <taxon>Pseudomonadota</taxon>
        <taxon>Alphaproteobacteria</taxon>
        <taxon>Rhodospirillales</taxon>
        <taxon>Azospirillaceae</taxon>
        <taxon>Niveispirillum</taxon>
    </lineage>
</organism>
<evidence type="ECO:0000313" key="1">
    <source>
        <dbReference type="EMBL" id="AUN32227.1"/>
    </source>
</evidence>
<proteinExistence type="predicted"/>
<gene>
    <name evidence="1" type="ORF">C0V82_17660</name>
</gene>
<keyword evidence="2" id="KW-1185">Reference proteome</keyword>
<evidence type="ECO:0000313" key="2">
    <source>
        <dbReference type="Proteomes" id="UP000234752"/>
    </source>
</evidence>
<sequence length="281" mass="29416">MTEWVVPLVLCAALMHAGWNSLLKGGGDRLVGITMLNVWCAVAGVALLPFVPALPVAAWPYLAASLAFHTGYQLFLVRTYRLGDLSQVYPVARGAAPPMVALVGLVLGTDPLKPVEGLAIVLIAGGIATLALRGGAALRADPRPVLMALATACFIAGYTTVDGLGARAGGHAVAYTVWLFILNAPPMVALAWARRGGAGLWQATKTGWRRDLVGGIMAMSGYGIAIWAMTHAPIALVAALRETSVIFALLIARLWLKEPVGRWRTGAALLVLAGIATLRLA</sequence>
<dbReference type="SUPFAM" id="SSF103481">
    <property type="entry name" value="Multidrug resistance efflux transporter EmrE"/>
    <property type="match status" value="2"/>
</dbReference>
<reference evidence="1 2" key="1">
    <citation type="submission" date="2017-12" db="EMBL/GenBank/DDBJ databases">
        <title>Genomes of bacteria within cyanobacterial aggregates.</title>
        <authorList>
            <person name="Cai H."/>
        </authorList>
    </citation>
    <scope>NUCLEOTIDE SEQUENCE [LARGE SCALE GENOMIC DNA]</scope>
    <source>
        <strain evidence="1 2">TH16</strain>
    </source>
</reference>
<dbReference type="Gene3D" id="1.10.3730.20">
    <property type="match status" value="1"/>
</dbReference>
<dbReference type="KEGG" id="ncb:C0V82_17660"/>
<name>A0A2K9NGK4_9PROT</name>
<dbReference type="AlphaFoldDB" id="A0A2K9NGK4"/>
<dbReference type="Proteomes" id="UP000234752">
    <property type="component" value="Chromosome eg_2"/>
</dbReference>